<dbReference type="eggNOG" id="ENOG502ZXDH">
    <property type="taxonomic scope" value="Bacteria"/>
</dbReference>
<organism evidence="1 2">
    <name type="scientific">Acetonema longum DSM 6540</name>
    <dbReference type="NCBI Taxonomy" id="1009370"/>
    <lineage>
        <taxon>Bacteria</taxon>
        <taxon>Bacillati</taxon>
        <taxon>Bacillota</taxon>
        <taxon>Negativicutes</taxon>
        <taxon>Acetonemataceae</taxon>
        <taxon>Acetonema</taxon>
    </lineage>
</organism>
<dbReference type="Proteomes" id="UP000003240">
    <property type="component" value="Unassembled WGS sequence"/>
</dbReference>
<evidence type="ECO:0000313" key="1">
    <source>
        <dbReference type="EMBL" id="EGO62176.1"/>
    </source>
</evidence>
<keyword evidence="2" id="KW-1185">Reference proteome</keyword>
<dbReference type="AlphaFoldDB" id="F7NP53"/>
<dbReference type="EMBL" id="AFGF01000240">
    <property type="protein sequence ID" value="EGO62176.1"/>
    <property type="molecule type" value="Genomic_DNA"/>
</dbReference>
<accession>F7NP53</accession>
<reference evidence="1 2" key="1">
    <citation type="journal article" date="2011" name="EMBO J.">
        <title>Structural diversity of bacterial flagellar motors.</title>
        <authorList>
            <person name="Chen S."/>
            <person name="Beeby M."/>
            <person name="Murphy G.E."/>
            <person name="Leadbetter J.R."/>
            <person name="Hendrixson D.R."/>
            <person name="Briegel A."/>
            <person name="Li Z."/>
            <person name="Shi J."/>
            <person name="Tocheva E.I."/>
            <person name="Muller A."/>
            <person name="Dobro M.J."/>
            <person name="Jensen G.J."/>
        </authorList>
    </citation>
    <scope>NUCLEOTIDE SEQUENCE [LARGE SCALE GENOMIC DNA]</scope>
    <source>
        <strain evidence="1 2">DSM 6540</strain>
    </source>
</reference>
<name>F7NP53_9FIRM</name>
<evidence type="ECO:0000313" key="2">
    <source>
        <dbReference type="Proteomes" id="UP000003240"/>
    </source>
</evidence>
<dbReference type="STRING" id="1009370.ALO_19472"/>
<gene>
    <name evidence="1" type="ORF">ALO_19472</name>
</gene>
<dbReference type="RefSeq" id="WP_004099124.1">
    <property type="nucleotide sequence ID" value="NZ_AFGF01000240.1"/>
</dbReference>
<dbReference type="OrthoDB" id="1665517at2"/>
<sequence length="224" mass="25399">MRKWIPLIVIIQVIIWCLSPVSVWAANWVRVETVDDVSLYLDTTSVSKNKEIMQLTVKVIFGDSYSKLGIKTIVSRHEVRLHEPPEYRVLESTDYDAADRLLKTDNKPGHWYVAEPGIGISRAIQAALKTLPDQSRWFKDKKTGVLIWNPLPREGESVVWEGGSVSINGNSFANGYGKAIWYVGGMPVQIDEGEHRNGRRHGRVIQNFADGRPAVYEWRDGVKI</sequence>
<protein>
    <submittedName>
        <fullName evidence="1">Uncharacterized protein</fullName>
    </submittedName>
</protein>
<comment type="caution">
    <text evidence="1">The sequence shown here is derived from an EMBL/GenBank/DDBJ whole genome shotgun (WGS) entry which is preliminary data.</text>
</comment>
<proteinExistence type="predicted"/>